<evidence type="ECO:0000256" key="1">
    <source>
        <dbReference type="SAM" id="SignalP"/>
    </source>
</evidence>
<feature type="chain" id="PRO_5031339512" description="Outer membrane protein beta-barrel domain-containing protein" evidence="1">
    <location>
        <begin position="25"/>
        <end position="206"/>
    </location>
</feature>
<organism evidence="2 3">
    <name type="scientific">Hymenobacter luteus</name>
    <dbReference type="NCBI Taxonomy" id="1411122"/>
    <lineage>
        <taxon>Bacteria</taxon>
        <taxon>Pseudomonadati</taxon>
        <taxon>Bacteroidota</taxon>
        <taxon>Cytophagia</taxon>
        <taxon>Cytophagales</taxon>
        <taxon>Hymenobacteraceae</taxon>
        <taxon>Hymenobacter</taxon>
    </lineage>
</organism>
<accession>A0A7W9T2L9</accession>
<dbReference type="AlphaFoldDB" id="A0A7W9T2L9"/>
<name>A0A7W9T2L9_9BACT</name>
<comment type="caution">
    <text evidence="2">The sequence shown here is derived from an EMBL/GenBank/DDBJ whole genome shotgun (WGS) entry which is preliminary data.</text>
</comment>
<reference evidence="2 3" key="1">
    <citation type="submission" date="2020-08" db="EMBL/GenBank/DDBJ databases">
        <title>Genomic Encyclopedia of Type Strains, Phase IV (KMG-IV): sequencing the most valuable type-strain genomes for metagenomic binning, comparative biology and taxonomic classification.</title>
        <authorList>
            <person name="Goeker M."/>
        </authorList>
    </citation>
    <scope>NUCLEOTIDE SEQUENCE [LARGE SCALE GENOMIC DNA]</scope>
    <source>
        <strain evidence="2 3">DSM 26718</strain>
    </source>
</reference>
<keyword evidence="3" id="KW-1185">Reference proteome</keyword>
<dbReference type="EMBL" id="JACHGG010000003">
    <property type="protein sequence ID" value="MBB6059669.1"/>
    <property type="molecule type" value="Genomic_DNA"/>
</dbReference>
<sequence>MKKKLCSGLVVSALMYCLGGSAVAQEAAANPGSPARPAYLRLGLGSAYDIDGYYRSARLTLEYAPTLNRHLGLASRVVGVLGKPSGSSLEAQLPNQKYKAAYLEQEIIYYPLGTDKRVLFGVGAGGFAGYYRKNGFTYLQATDGRVTDYQLNSRQGLHAGYLLTASLEVALGQQKRWLLGAKSTLRNGIEGNTTTSTHSLTLGRRL</sequence>
<evidence type="ECO:0000313" key="3">
    <source>
        <dbReference type="Proteomes" id="UP000532746"/>
    </source>
</evidence>
<dbReference type="RefSeq" id="WP_183403875.1">
    <property type="nucleotide sequence ID" value="NZ_JACHGG010000003.1"/>
</dbReference>
<dbReference type="Proteomes" id="UP000532746">
    <property type="component" value="Unassembled WGS sequence"/>
</dbReference>
<keyword evidence="1" id="KW-0732">Signal</keyword>
<gene>
    <name evidence="2" type="ORF">HNQ93_002529</name>
</gene>
<proteinExistence type="predicted"/>
<feature type="signal peptide" evidence="1">
    <location>
        <begin position="1"/>
        <end position="24"/>
    </location>
</feature>
<protein>
    <recommendedName>
        <fullName evidence="4">Outer membrane protein beta-barrel domain-containing protein</fullName>
    </recommendedName>
</protein>
<evidence type="ECO:0008006" key="4">
    <source>
        <dbReference type="Google" id="ProtNLM"/>
    </source>
</evidence>
<evidence type="ECO:0000313" key="2">
    <source>
        <dbReference type="EMBL" id="MBB6059669.1"/>
    </source>
</evidence>